<protein>
    <submittedName>
        <fullName evidence="1">Uncharacterized protein</fullName>
    </submittedName>
</protein>
<reference evidence="1" key="2">
    <citation type="journal article" date="2023" name="IMA Fungus">
        <title>Comparative genomic study of the Penicillium genus elucidates a diverse pangenome and 15 lateral gene transfer events.</title>
        <authorList>
            <person name="Petersen C."/>
            <person name="Sorensen T."/>
            <person name="Nielsen M.R."/>
            <person name="Sondergaard T.E."/>
            <person name="Sorensen J.L."/>
            <person name="Fitzpatrick D.A."/>
            <person name="Frisvad J.C."/>
            <person name="Nielsen K.L."/>
        </authorList>
    </citation>
    <scope>NUCLEOTIDE SEQUENCE</scope>
    <source>
        <strain evidence="1">IBT 29495</strain>
    </source>
</reference>
<gene>
    <name evidence="1" type="ORF">N7463_000586</name>
</gene>
<evidence type="ECO:0000313" key="1">
    <source>
        <dbReference type="EMBL" id="KAJ5520133.1"/>
    </source>
</evidence>
<sequence>MSLSVRGLTFSRAIRDLQAPRTRLQRLIHRRSKPTIHTDHLDILDTVIREIQHNHCFQKSLAPSSPARLGTAKLFSGSDCNMTKLASDTNFLAPAGHSLRKALVGGAPSKRREWFHAAAHLGNYRLVESIDECLQ</sequence>
<dbReference type="Proteomes" id="UP001149954">
    <property type="component" value="Unassembled WGS sequence"/>
</dbReference>
<keyword evidence="2" id="KW-1185">Reference proteome</keyword>
<organism evidence="1 2">
    <name type="scientific">Penicillium fimorum</name>
    <dbReference type="NCBI Taxonomy" id="1882269"/>
    <lineage>
        <taxon>Eukaryota</taxon>
        <taxon>Fungi</taxon>
        <taxon>Dikarya</taxon>
        <taxon>Ascomycota</taxon>
        <taxon>Pezizomycotina</taxon>
        <taxon>Eurotiomycetes</taxon>
        <taxon>Eurotiomycetidae</taxon>
        <taxon>Eurotiales</taxon>
        <taxon>Aspergillaceae</taxon>
        <taxon>Penicillium</taxon>
    </lineage>
</organism>
<name>A0A9W9Y665_9EURO</name>
<dbReference type="OrthoDB" id="4342563at2759"/>
<accession>A0A9W9Y665</accession>
<proteinExistence type="predicted"/>
<dbReference type="EMBL" id="JAPWDS010000001">
    <property type="protein sequence ID" value="KAJ5520133.1"/>
    <property type="molecule type" value="Genomic_DNA"/>
</dbReference>
<comment type="caution">
    <text evidence="1">The sequence shown here is derived from an EMBL/GenBank/DDBJ whole genome shotgun (WGS) entry which is preliminary data.</text>
</comment>
<evidence type="ECO:0000313" key="2">
    <source>
        <dbReference type="Proteomes" id="UP001149954"/>
    </source>
</evidence>
<dbReference type="AlphaFoldDB" id="A0A9W9Y665"/>
<reference evidence="1" key="1">
    <citation type="submission" date="2022-12" db="EMBL/GenBank/DDBJ databases">
        <authorList>
            <person name="Petersen C."/>
        </authorList>
    </citation>
    <scope>NUCLEOTIDE SEQUENCE</scope>
    <source>
        <strain evidence="1">IBT 29495</strain>
    </source>
</reference>